<keyword evidence="2" id="KW-1185">Reference proteome</keyword>
<dbReference type="Proteomes" id="UP000018877">
    <property type="component" value="Unassembled WGS sequence"/>
</dbReference>
<dbReference type="EMBL" id="ALAN01000053">
    <property type="protein sequence ID" value="ETI69482.1"/>
    <property type="molecule type" value="Genomic_DNA"/>
</dbReference>
<reference evidence="1 2" key="1">
    <citation type="journal article" date="2014" name="Environ. Microbiol.">
        <title>The nitrate-ammonifying and nosZ-carrying bacterium Bacillus vireti is a potent source and sink for nitric and nitrous oxide under high nitrate conditions.</title>
        <authorList>
            <person name="Mania D."/>
            <person name="Heylen K."/>
            <person name="van Spanning R.J."/>
            <person name="Frostegard A."/>
        </authorList>
    </citation>
    <scope>NUCLEOTIDE SEQUENCE [LARGE SCALE GENOMIC DNA]</scope>
    <source>
        <strain evidence="1 2">LMG 21834</strain>
    </source>
</reference>
<comment type="caution">
    <text evidence="1">The sequence shown here is derived from an EMBL/GenBank/DDBJ whole genome shotgun (WGS) entry which is preliminary data.</text>
</comment>
<evidence type="ECO:0008006" key="3">
    <source>
        <dbReference type="Google" id="ProtNLM"/>
    </source>
</evidence>
<accession>A0AB94IR41</accession>
<evidence type="ECO:0000313" key="2">
    <source>
        <dbReference type="Proteomes" id="UP000018877"/>
    </source>
</evidence>
<evidence type="ECO:0000313" key="1">
    <source>
        <dbReference type="EMBL" id="ETI69482.1"/>
    </source>
</evidence>
<name>A0AB94IR41_9BACI</name>
<proteinExistence type="predicted"/>
<dbReference type="AlphaFoldDB" id="A0AB94IR41"/>
<sequence length="39" mass="4492">MSEVFHNCSRIPYLRLGAGEPLVLIHGLGEIKEGWENYY</sequence>
<protein>
    <recommendedName>
        <fullName evidence="3">Alpha/beta hydrolase</fullName>
    </recommendedName>
</protein>
<gene>
    <name evidence="1" type="ORF">BAVI_07319</name>
</gene>
<organism evidence="1 2">
    <name type="scientific">Neobacillus vireti LMG 21834</name>
    <dbReference type="NCBI Taxonomy" id="1131730"/>
    <lineage>
        <taxon>Bacteria</taxon>
        <taxon>Bacillati</taxon>
        <taxon>Bacillota</taxon>
        <taxon>Bacilli</taxon>
        <taxon>Bacillales</taxon>
        <taxon>Bacillaceae</taxon>
        <taxon>Neobacillus</taxon>
    </lineage>
</organism>